<dbReference type="Proteomes" id="UP000094056">
    <property type="component" value="Unassembled WGS sequence"/>
</dbReference>
<organism evidence="1 2">
    <name type="scientific">Candidatus Scalindua rubra</name>
    <dbReference type="NCBI Taxonomy" id="1872076"/>
    <lineage>
        <taxon>Bacteria</taxon>
        <taxon>Pseudomonadati</taxon>
        <taxon>Planctomycetota</taxon>
        <taxon>Candidatus Brocadiia</taxon>
        <taxon>Candidatus Brocadiales</taxon>
        <taxon>Candidatus Scalinduaceae</taxon>
        <taxon>Candidatus Scalindua</taxon>
    </lineage>
</organism>
<gene>
    <name evidence="1" type="ORF">SCARUB_01332</name>
</gene>
<dbReference type="AlphaFoldDB" id="A0A1E3XD39"/>
<evidence type="ECO:0000313" key="2">
    <source>
        <dbReference type="Proteomes" id="UP000094056"/>
    </source>
</evidence>
<dbReference type="EMBL" id="MAYW01000026">
    <property type="protein sequence ID" value="ODS33508.1"/>
    <property type="molecule type" value="Genomic_DNA"/>
</dbReference>
<evidence type="ECO:0000313" key="1">
    <source>
        <dbReference type="EMBL" id="ODS33508.1"/>
    </source>
</evidence>
<protein>
    <submittedName>
        <fullName evidence="1">Uncharacterized protein</fullName>
    </submittedName>
</protein>
<accession>A0A1E3XD39</accession>
<reference evidence="1 2" key="1">
    <citation type="submission" date="2016-07" db="EMBL/GenBank/DDBJ databases">
        <title>Draft genome of Scalindua rubra, obtained from a brine-seawater interface in the Red Sea, sheds light on salt adaptation in anammox bacteria.</title>
        <authorList>
            <person name="Speth D.R."/>
            <person name="Lagkouvardos I."/>
            <person name="Wang Y."/>
            <person name="Qian P.-Y."/>
            <person name="Dutilh B.E."/>
            <person name="Jetten M.S."/>
        </authorList>
    </citation>
    <scope>NUCLEOTIDE SEQUENCE [LARGE SCALE GENOMIC DNA]</scope>
    <source>
        <strain evidence="1">BSI-1</strain>
    </source>
</reference>
<name>A0A1E3XD39_9BACT</name>
<sequence length="74" mass="8351">MSPNEKELLKKFQEVPEASAITMSKMMNPSTNSAMNLSIDYLQRLCQSLVAQGHLEIVEGGRWPVFKALKEKVK</sequence>
<proteinExistence type="predicted"/>
<comment type="caution">
    <text evidence="1">The sequence shown here is derived from an EMBL/GenBank/DDBJ whole genome shotgun (WGS) entry which is preliminary data.</text>
</comment>